<gene>
    <name evidence="4" type="ordered locus">CLOST_2400</name>
</gene>
<sequence length="149" mass="16701">MNLSIREGIFSDFEHITLLNRTEMGLETPLSQTKMALGKILSDPKHKLFVATIDEDIVGYVHANDYDSLLEPPMKNIVALAVSSKYQHTGVAKQLINAVELWAMDTSAAGVRLISGETKVDSRSFYHSCGYSGDRHQINLKKVFLNNYR</sequence>
<accession>E3PV64</accession>
<evidence type="ECO:0000259" key="3">
    <source>
        <dbReference type="PROSITE" id="PS51186"/>
    </source>
</evidence>
<dbReference type="HOGENOM" id="CLU_013985_34_4_9"/>
<dbReference type="SUPFAM" id="SSF55729">
    <property type="entry name" value="Acyl-CoA N-acyltransferases (Nat)"/>
    <property type="match status" value="1"/>
</dbReference>
<dbReference type="eggNOG" id="COG0456">
    <property type="taxonomic scope" value="Bacteria"/>
</dbReference>
<dbReference type="BioCyc" id="CSTI499177:GJE9-2494-MONOMER"/>
<evidence type="ECO:0000313" key="4">
    <source>
        <dbReference type="EMBL" id="CBH22517.1"/>
    </source>
</evidence>
<dbReference type="GO" id="GO:0016747">
    <property type="term" value="F:acyltransferase activity, transferring groups other than amino-acyl groups"/>
    <property type="evidence" value="ECO:0007669"/>
    <property type="project" value="InterPro"/>
</dbReference>
<reference evidence="5" key="1">
    <citation type="journal article" date="2010" name="BMC Genomics">
        <title>Clostridium sticklandii, a specialist in amino acid degradation:revisiting its metabolism through its genome sequence.</title>
        <authorList>
            <person name="Fonknechten N."/>
            <person name="Chaussonnerie S."/>
            <person name="Tricot S."/>
            <person name="Lajus A."/>
            <person name="Andreesen J.R."/>
            <person name="Perchat N."/>
            <person name="Pelletier E."/>
            <person name="Gouyvenoux M."/>
            <person name="Barbe V."/>
            <person name="Salanoubat M."/>
            <person name="Le Paslier D."/>
            <person name="Weissenbach J."/>
            <person name="Cohen G.N."/>
            <person name="Kreimeyer A."/>
        </authorList>
    </citation>
    <scope>NUCLEOTIDE SEQUENCE [LARGE SCALE GENOMIC DNA]</scope>
    <source>
        <strain evidence="5">ATCC 12662 / DSM 519 / JCM 1433 / CCUG 9281 / NCIMB 10654 / HF</strain>
    </source>
</reference>
<dbReference type="InterPro" id="IPR000182">
    <property type="entry name" value="GNAT_dom"/>
</dbReference>
<keyword evidence="2" id="KW-0012">Acyltransferase</keyword>
<dbReference type="PANTHER" id="PTHR43877">
    <property type="entry name" value="AMINOALKYLPHOSPHONATE N-ACETYLTRANSFERASE-RELATED-RELATED"/>
    <property type="match status" value="1"/>
</dbReference>
<proteinExistence type="predicted"/>
<feature type="domain" description="N-acetyltransferase" evidence="3">
    <location>
        <begin position="3"/>
        <end position="149"/>
    </location>
</feature>
<dbReference type="KEGG" id="cst:CLOST_2400"/>
<dbReference type="EMBL" id="FP565809">
    <property type="protein sequence ID" value="CBH22517.1"/>
    <property type="molecule type" value="Genomic_DNA"/>
</dbReference>
<dbReference type="AlphaFoldDB" id="E3PV64"/>
<dbReference type="Pfam" id="PF00583">
    <property type="entry name" value="Acetyltransf_1"/>
    <property type="match status" value="1"/>
</dbReference>
<dbReference type="CDD" id="cd04301">
    <property type="entry name" value="NAT_SF"/>
    <property type="match status" value="1"/>
</dbReference>
<dbReference type="Gene3D" id="3.40.630.30">
    <property type="match status" value="1"/>
</dbReference>
<dbReference type="Proteomes" id="UP000007041">
    <property type="component" value="Chromosome"/>
</dbReference>
<evidence type="ECO:0000256" key="1">
    <source>
        <dbReference type="ARBA" id="ARBA00022679"/>
    </source>
</evidence>
<organism evidence="4 5">
    <name type="scientific">Acetoanaerobium sticklandii (strain ATCC 12662 / DSM 519 / JCM 1433 / CCUG 9281 / NCIMB 10654 / HF)</name>
    <name type="common">Clostridium sticklandii</name>
    <dbReference type="NCBI Taxonomy" id="499177"/>
    <lineage>
        <taxon>Bacteria</taxon>
        <taxon>Bacillati</taxon>
        <taxon>Bacillota</taxon>
        <taxon>Clostridia</taxon>
        <taxon>Peptostreptococcales</taxon>
        <taxon>Filifactoraceae</taxon>
        <taxon>Acetoanaerobium</taxon>
    </lineage>
</organism>
<name>E3PV64_ACESD</name>
<keyword evidence="1 4" id="KW-0808">Transferase</keyword>
<dbReference type="InterPro" id="IPR050832">
    <property type="entry name" value="Bact_Acetyltransf"/>
</dbReference>
<dbReference type="InterPro" id="IPR016181">
    <property type="entry name" value="Acyl_CoA_acyltransferase"/>
</dbReference>
<evidence type="ECO:0000256" key="2">
    <source>
        <dbReference type="ARBA" id="ARBA00023315"/>
    </source>
</evidence>
<protein>
    <submittedName>
        <fullName evidence="4">Putative Acetyltransferase, GNAT family</fullName>
    </submittedName>
</protein>
<dbReference type="PROSITE" id="PS51186">
    <property type="entry name" value="GNAT"/>
    <property type="match status" value="1"/>
</dbReference>
<keyword evidence="5" id="KW-1185">Reference proteome</keyword>
<evidence type="ECO:0000313" key="5">
    <source>
        <dbReference type="Proteomes" id="UP000007041"/>
    </source>
</evidence>